<dbReference type="EMBL" id="QRGO01000002">
    <property type="protein sequence ID" value="RDV02060.1"/>
    <property type="molecule type" value="Genomic_DNA"/>
</dbReference>
<dbReference type="InterPro" id="IPR017941">
    <property type="entry name" value="Rieske_2Fe-2S"/>
</dbReference>
<sequence length="347" mass="38926">MYLQNAWYVAAWDHEIGDGPLARTLLNQKIVFFRAADKSVAALEDRCCHRAAPLSVGRVVDGLIECGYHGMVFNAAGKCVCVPSQETVPATAFVRSYPVAVKHRWVWIWMGEPELADEALIPDLYWHDHPKWKMLGDYFHVKCHYQELIDVQLDNTHSKYVHPGSLGNDGAVATPPRVKLVGDKIHGSRHMAASDPPPIWRKAADYKLERADYWLTWIYHAPTVITFDVGIAEPGTGAFEGNRSKGITVYTDHGITPETDDTTHHFWTCSRDFRLEDEGLTKTLSGIRNTFLEDVAICEAQHATIAAFPGAKMVDISSDAPTIQARRLLRRMREREMAAASESRASQ</sequence>
<dbReference type="GO" id="GO:0046872">
    <property type="term" value="F:metal ion binding"/>
    <property type="evidence" value="ECO:0007669"/>
    <property type="project" value="UniProtKB-KW"/>
</dbReference>
<evidence type="ECO:0000259" key="6">
    <source>
        <dbReference type="PROSITE" id="PS51296"/>
    </source>
</evidence>
<comment type="caution">
    <text evidence="7">The sequence shown here is derived from an EMBL/GenBank/DDBJ whole genome shotgun (WGS) entry which is preliminary data.</text>
</comment>
<dbReference type="InterPro" id="IPR044043">
    <property type="entry name" value="VanA_C_cat"/>
</dbReference>
<dbReference type="SUPFAM" id="SSF55961">
    <property type="entry name" value="Bet v1-like"/>
    <property type="match status" value="1"/>
</dbReference>
<keyword evidence="1" id="KW-0001">2Fe-2S</keyword>
<organism evidence="7 8">
    <name type="scientific">Undibacter mobilis</name>
    <dbReference type="NCBI Taxonomy" id="2292256"/>
    <lineage>
        <taxon>Bacteria</taxon>
        <taxon>Pseudomonadati</taxon>
        <taxon>Pseudomonadota</taxon>
        <taxon>Alphaproteobacteria</taxon>
        <taxon>Hyphomicrobiales</taxon>
        <taxon>Nitrobacteraceae</taxon>
        <taxon>Undibacter</taxon>
    </lineage>
</organism>
<dbReference type="OrthoDB" id="9800776at2"/>
<dbReference type="InterPro" id="IPR050584">
    <property type="entry name" value="Cholesterol_7-desaturase"/>
</dbReference>
<evidence type="ECO:0000313" key="8">
    <source>
        <dbReference type="Proteomes" id="UP000263993"/>
    </source>
</evidence>
<proteinExistence type="predicted"/>
<keyword evidence="8" id="KW-1185">Reference proteome</keyword>
<dbReference type="InterPro" id="IPR036922">
    <property type="entry name" value="Rieske_2Fe-2S_sf"/>
</dbReference>
<dbReference type="AlphaFoldDB" id="A0A371B3C9"/>
<evidence type="ECO:0000256" key="5">
    <source>
        <dbReference type="ARBA" id="ARBA00023014"/>
    </source>
</evidence>
<accession>A0A371B3C9</accession>
<dbReference type="Proteomes" id="UP000263993">
    <property type="component" value="Unassembled WGS sequence"/>
</dbReference>
<dbReference type="RefSeq" id="WP_115518181.1">
    <property type="nucleotide sequence ID" value="NZ_QRGO01000002.1"/>
</dbReference>
<feature type="domain" description="Rieske" evidence="6">
    <location>
        <begin position="7"/>
        <end position="108"/>
    </location>
</feature>
<keyword evidence="7" id="KW-0223">Dioxygenase</keyword>
<dbReference type="GO" id="GO:0051537">
    <property type="term" value="F:2 iron, 2 sulfur cluster binding"/>
    <property type="evidence" value="ECO:0007669"/>
    <property type="project" value="UniProtKB-KW"/>
</dbReference>
<dbReference type="PANTHER" id="PTHR21266">
    <property type="entry name" value="IRON-SULFUR DOMAIN CONTAINING PROTEIN"/>
    <property type="match status" value="1"/>
</dbReference>
<dbReference type="Pfam" id="PF19112">
    <property type="entry name" value="VanA_C"/>
    <property type="match status" value="1"/>
</dbReference>
<evidence type="ECO:0000256" key="1">
    <source>
        <dbReference type="ARBA" id="ARBA00022714"/>
    </source>
</evidence>
<keyword evidence="2" id="KW-0479">Metal-binding</keyword>
<evidence type="ECO:0000256" key="3">
    <source>
        <dbReference type="ARBA" id="ARBA00023002"/>
    </source>
</evidence>
<protein>
    <submittedName>
        <fullName evidence="7">Aromatic ring-hydroxylating dioxygenase subunit alpha</fullName>
    </submittedName>
</protein>
<keyword evidence="5" id="KW-0411">Iron-sulfur</keyword>
<reference evidence="8" key="1">
    <citation type="submission" date="2018-08" db="EMBL/GenBank/DDBJ databases">
        <authorList>
            <person name="Kim S.-J."/>
            <person name="Jung G.-Y."/>
        </authorList>
    </citation>
    <scope>NUCLEOTIDE SEQUENCE [LARGE SCALE GENOMIC DNA]</scope>
    <source>
        <strain evidence="8">GY_H</strain>
    </source>
</reference>
<dbReference type="Gene3D" id="3.90.380.10">
    <property type="entry name" value="Naphthalene 1,2-dioxygenase Alpha Subunit, Chain A, domain 1"/>
    <property type="match status" value="1"/>
</dbReference>
<name>A0A371B3C9_9BRAD</name>
<evidence type="ECO:0000256" key="4">
    <source>
        <dbReference type="ARBA" id="ARBA00023004"/>
    </source>
</evidence>
<dbReference type="SUPFAM" id="SSF50022">
    <property type="entry name" value="ISP domain"/>
    <property type="match status" value="1"/>
</dbReference>
<dbReference type="Gene3D" id="2.102.10.10">
    <property type="entry name" value="Rieske [2Fe-2S] iron-sulphur domain"/>
    <property type="match status" value="1"/>
</dbReference>
<evidence type="ECO:0000313" key="7">
    <source>
        <dbReference type="EMBL" id="RDV02060.1"/>
    </source>
</evidence>
<keyword evidence="3" id="KW-0560">Oxidoreductase</keyword>
<dbReference type="PANTHER" id="PTHR21266:SF60">
    <property type="entry name" value="3-KETOSTEROID-9-ALPHA-MONOOXYGENASE, OXYGENASE COMPONENT"/>
    <property type="match status" value="1"/>
</dbReference>
<gene>
    <name evidence="7" type="ORF">DXH78_15770</name>
</gene>
<dbReference type="GO" id="GO:0051213">
    <property type="term" value="F:dioxygenase activity"/>
    <property type="evidence" value="ECO:0007669"/>
    <property type="project" value="UniProtKB-KW"/>
</dbReference>
<dbReference type="Pfam" id="PF00355">
    <property type="entry name" value="Rieske"/>
    <property type="match status" value="1"/>
</dbReference>
<evidence type="ECO:0000256" key="2">
    <source>
        <dbReference type="ARBA" id="ARBA00022723"/>
    </source>
</evidence>
<dbReference type="PROSITE" id="PS51296">
    <property type="entry name" value="RIESKE"/>
    <property type="match status" value="1"/>
</dbReference>
<keyword evidence="4" id="KW-0408">Iron</keyword>